<protein>
    <submittedName>
        <fullName evidence="1">Uncharacterized protein</fullName>
    </submittedName>
</protein>
<organism evidence="1">
    <name type="scientific">Lygus hesperus</name>
    <name type="common">Western plant bug</name>
    <dbReference type="NCBI Taxonomy" id="30085"/>
    <lineage>
        <taxon>Eukaryota</taxon>
        <taxon>Metazoa</taxon>
        <taxon>Ecdysozoa</taxon>
        <taxon>Arthropoda</taxon>
        <taxon>Hexapoda</taxon>
        <taxon>Insecta</taxon>
        <taxon>Pterygota</taxon>
        <taxon>Neoptera</taxon>
        <taxon>Paraneoptera</taxon>
        <taxon>Hemiptera</taxon>
        <taxon>Heteroptera</taxon>
        <taxon>Panheteroptera</taxon>
        <taxon>Cimicomorpha</taxon>
        <taxon>Miridae</taxon>
        <taxon>Mirini</taxon>
        <taxon>Lygus</taxon>
    </lineage>
</organism>
<proteinExistence type="predicted"/>
<reference evidence="1" key="1">
    <citation type="journal article" date="2016" name="Gigascience">
        <title>De novo construction of an expanded transcriptome assembly for the western tarnished plant bug, Lygus hesperus.</title>
        <authorList>
            <person name="Tassone E.E."/>
            <person name="Geib S.M."/>
            <person name="Hall B."/>
            <person name="Fabrick J.A."/>
            <person name="Brent C.S."/>
            <person name="Hull J.J."/>
        </authorList>
    </citation>
    <scope>NUCLEOTIDE SEQUENCE</scope>
</reference>
<gene>
    <name evidence="1" type="ORF">g.35288</name>
</gene>
<feature type="non-terminal residue" evidence="1">
    <location>
        <position position="134"/>
    </location>
</feature>
<feature type="non-terminal residue" evidence="1">
    <location>
        <position position="1"/>
    </location>
</feature>
<dbReference type="EMBL" id="GDHC01018980">
    <property type="protein sequence ID" value="JAP99648.1"/>
    <property type="molecule type" value="Transcribed_RNA"/>
</dbReference>
<evidence type="ECO:0000313" key="1">
    <source>
        <dbReference type="EMBL" id="JAP99648.1"/>
    </source>
</evidence>
<dbReference type="AlphaFoldDB" id="A0A146KUQ8"/>
<accession>A0A146KUQ8</accession>
<sequence length="134" mass="15367">VVCGSNHEPQALYDIITRFIDENIKSGIPEFEEYNKFRLKPGSFSVLDYGAGNNLIVSELTNLSLLETHIKKMVNAAISVSRYTICGDEYRIIDGKIRRRDPINGDFKTYAGYDVIFRYFKLKSGDFAHENFEN</sequence>
<name>A0A146KUQ8_LYGHE</name>